<dbReference type="STRING" id="870908.SAMN04488044_3264"/>
<evidence type="ECO:0000313" key="2">
    <source>
        <dbReference type="EMBL" id="SHH78752.1"/>
    </source>
</evidence>
<name>A0A1M5VU04_9RHOB</name>
<dbReference type="EMBL" id="FQWM01000009">
    <property type="protein sequence ID" value="SHH78752.1"/>
    <property type="molecule type" value="Genomic_DNA"/>
</dbReference>
<evidence type="ECO:0000256" key="1">
    <source>
        <dbReference type="SAM" id="Coils"/>
    </source>
</evidence>
<evidence type="ECO:0000313" key="3">
    <source>
        <dbReference type="Proteomes" id="UP000184211"/>
    </source>
</evidence>
<sequence>MDRTRRIQALQVLQRIKEHELDGHAAKMGLIRSHQAQVQSEIDKLDERLAKEAHISTPEAAPFLAGFLKAIQTRRAFLEKEMARLDKDAAQIEGKLFDTYTEARSNEAVLDKTLVEKRREDDLAESASLEEVARNRYLRQMRGET</sequence>
<dbReference type="OrthoDB" id="7870292at2"/>
<keyword evidence="3" id="KW-1185">Reference proteome</keyword>
<protein>
    <recommendedName>
        <fullName evidence="4">Flagellar FliJ protein</fullName>
    </recommendedName>
</protein>
<accession>A0A1M5VU04</accession>
<dbReference type="Proteomes" id="UP000184211">
    <property type="component" value="Unassembled WGS sequence"/>
</dbReference>
<dbReference type="RefSeq" id="WP_072794096.1">
    <property type="nucleotide sequence ID" value="NZ_FQWM01000009.1"/>
</dbReference>
<evidence type="ECO:0008006" key="4">
    <source>
        <dbReference type="Google" id="ProtNLM"/>
    </source>
</evidence>
<organism evidence="2 3">
    <name type="scientific">Cognatishimia maritima</name>
    <dbReference type="NCBI Taxonomy" id="870908"/>
    <lineage>
        <taxon>Bacteria</taxon>
        <taxon>Pseudomonadati</taxon>
        <taxon>Pseudomonadota</taxon>
        <taxon>Alphaproteobacteria</taxon>
        <taxon>Rhodobacterales</taxon>
        <taxon>Paracoccaceae</taxon>
        <taxon>Cognatishimia</taxon>
    </lineage>
</organism>
<proteinExistence type="predicted"/>
<keyword evidence="1" id="KW-0175">Coiled coil</keyword>
<dbReference type="AlphaFoldDB" id="A0A1M5VU04"/>
<feature type="coiled-coil region" evidence="1">
    <location>
        <begin position="68"/>
        <end position="95"/>
    </location>
</feature>
<reference evidence="3" key="1">
    <citation type="submission" date="2016-11" db="EMBL/GenBank/DDBJ databases">
        <authorList>
            <person name="Varghese N."/>
            <person name="Submissions S."/>
        </authorList>
    </citation>
    <scope>NUCLEOTIDE SEQUENCE [LARGE SCALE GENOMIC DNA]</scope>
    <source>
        <strain evidence="3">DSM 28223</strain>
    </source>
</reference>
<gene>
    <name evidence="2" type="ORF">SAMN04488044_3264</name>
</gene>